<reference evidence="1" key="1">
    <citation type="submission" date="2020-10" db="EMBL/GenBank/DDBJ databases">
        <title>Phylogeny of dyella-like bacteria.</title>
        <authorList>
            <person name="Fu J."/>
        </authorList>
    </citation>
    <scope>NUCLEOTIDE SEQUENCE</scope>
    <source>
        <strain evidence="1">DHOC52</strain>
    </source>
</reference>
<dbReference type="RefSeq" id="WP_204680839.1">
    <property type="nucleotide sequence ID" value="NZ_BSNR01000010.1"/>
</dbReference>
<protein>
    <submittedName>
        <fullName evidence="1">Uncharacterized protein</fullName>
    </submittedName>
</protein>
<name>A0ABS2K259_9GAMM</name>
<gene>
    <name evidence="1" type="ORF">ISP19_07950</name>
</gene>
<evidence type="ECO:0000313" key="2">
    <source>
        <dbReference type="Proteomes" id="UP001430149"/>
    </source>
</evidence>
<evidence type="ECO:0000313" key="1">
    <source>
        <dbReference type="EMBL" id="MBM7125313.1"/>
    </source>
</evidence>
<comment type="caution">
    <text evidence="1">The sequence shown here is derived from an EMBL/GenBank/DDBJ whole genome shotgun (WGS) entry which is preliminary data.</text>
</comment>
<organism evidence="1 2">
    <name type="scientific">Dyella flava</name>
    <dbReference type="NCBI Taxonomy" id="1920170"/>
    <lineage>
        <taxon>Bacteria</taxon>
        <taxon>Pseudomonadati</taxon>
        <taxon>Pseudomonadota</taxon>
        <taxon>Gammaproteobacteria</taxon>
        <taxon>Lysobacterales</taxon>
        <taxon>Rhodanobacteraceae</taxon>
        <taxon>Dyella</taxon>
    </lineage>
</organism>
<accession>A0ABS2K259</accession>
<dbReference type="Proteomes" id="UP001430149">
    <property type="component" value="Unassembled WGS sequence"/>
</dbReference>
<proteinExistence type="predicted"/>
<keyword evidence="2" id="KW-1185">Reference proteome</keyword>
<dbReference type="EMBL" id="JADIKE010000032">
    <property type="protein sequence ID" value="MBM7125313.1"/>
    <property type="molecule type" value="Genomic_DNA"/>
</dbReference>
<sequence length="154" mass="17059">MYNMTNKHAYAAMFYFLDMMHSKFGWKELGPLLGSMSLIDGIPADEALLEDWEESVKRSANGIDVGQGTLTEQQAYAAMSNFLNQMYQANQRDVGSLIKKMSVLNGDPCDAAIVEVWEKAIEFASRGGEAPSLILKKGDVSYEVHRGSPKSNKD</sequence>